<comment type="caution">
    <text evidence="8">The sequence shown here is derived from an EMBL/GenBank/DDBJ whole genome shotgun (WGS) entry which is preliminary data.</text>
</comment>
<dbReference type="PANTHER" id="PTHR48101">
    <property type="entry name" value="METHYLMALONYL-COA MUTASE, MITOCHONDRIAL-RELATED"/>
    <property type="match status" value="1"/>
</dbReference>
<dbReference type="InterPro" id="IPR006159">
    <property type="entry name" value="Acid_CoA_mut_C"/>
</dbReference>
<dbReference type="AlphaFoldDB" id="A0A3M9XJW5"/>
<evidence type="ECO:0000313" key="8">
    <source>
        <dbReference type="EMBL" id="RNJ48294.1"/>
    </source>
</evidence>
<evidence type="ECO:0000256" key="6">
    <source>
        <dbReference type="ARBA" id="ARBA00023285"/>
    </source>
</evidence>
<evidence type="ECO:0000259" key="7">
    <source>
        <dbReference type="PROSITE" id="PS51332"/>
    </source>
</evidence>
<dbReference type="InterPro" id="IPR006098">
    <property type="entry name" value="MMCoA_mutase_a_cat"/>
</dbReference>
<dbReference type="EMBL" id="QWDD01000001">
    <property type="protein sequence ID" value="RNJ48294.1"/>
    <property type="molecule type" value="Genomic_DNA"/>
</dbReference>
<dbReference type="RefSeq" id="WP_123174298.1">
    <property type="nucleotide sequence ID" value="NZ_QWDD01000001.1"/>
</dbReference>
<keyword evidence="9" id="KW-1185">Reference proteome</keyword>
<dbReference type="InterPro" id="IPR006099">
    <property type="entry name" value="MeMalonylCoA_mutase_a/b_cat"/>
</dbReference>
<evidence type="ECO:0000256" key="5">
    <source>
        <dbReference type="ARBA" id="ARBA00023235"/>
    </source>
</evidence>
<comment type="cofactor">
    <cofactor evidence="1">
        <name>adenosylcob(III)alamin</name>
        <dbReference type="ChEBI" id="CHEBI:18408"/>
    </cofactor>
</comment>
<evidence type="ECO:0000256" key="3">
    <source>
        <dbReference type="ARBA" id="ARBA00022628"/>
    </source>
</evidence>
<dbReference type="NCBIfam" id="TIGR00640">
    <property type="entry name" value="acid_CoA_mut_C"/>
    <property type="match status" value="1"/>
</dbReference>
<feature type="domain" description="B12-binding" evidence="7">
    <location>
        <begin position="525"/>
        <end position="653"/>
    </location>
</feature>
<dbReference type="PROSITE" id="PS51332">
    <property type="entry name" value="B12_BINDING"/>
    <property type="match status" value="1"/>
</dbReference>
<keyword evidence="6" id="KW-0170">Cobalt</keyword>
<dbReference type="InterPro" id="IPR036724">
    <property type="entry name" value="Cobalamin-bd_sf"/>
</dbReference>
<proteinExistence type="inferred from homology"/>
<reference evidence="8 9" key="1">
    <citation type="submission" date="2018-08" db="EMBL/GenBank/DDBJ databases">
        <title>Genome sequence of Methylocystis hirsuta CSC1, a methanotroph able to accumulate PHAs.</title>
        <authorList>
            <person name="Bordel S."/>
            <person name="Rodriguez E."/>
            <person name="Gancedo J."/>
            <person name="Munoz R."/>
        </authorList>
    </citation>
    <scope>NUCLEOTIDE SEQUENCE [LARGE SCALE GENOMIC DNA]</scope>
    <source>
        <strain evidence="8 9">CSC1</strain>
    </source>
</reference>
<dbReference type="Pfam" id="PF01642">
    <property type="entry name" value="MM_CoA_mutase"/>
    <property type="match status" value="1"/>
</dbReference>
<dbReference type="SUPFAM" id="SSF51703">
    <property type="entry name" value="Cobalamin (vitamin B12)-dependent enzymes"/>
    <property type="match status" value="1"/>
</dbReference>
<sequence>MSAPRRDKPWMFRTYAGHSTASESNKLYRSNLAKGQTGLSIAFDLPTQTGYDSDHILSRGEVGKVGVPVSHLGDMRALFEGIPLGEMNTSMTINATAVWLMALYIAAAEEQGAPRGKLQGTTQNDIIKEYLSRGSYVFPPTQSLRLTQDLILFTTKECPKFNPMNVCSYHLQEAGATPSQELAYALATAVAILDNVKKSGEISEEDFAQVVGRISFFVNAGMRFVTELCKMRAFAELWEEITRERYGVKDEKLRRFRYGVQVNSLGLTEQQPENNVYRILIEMLAVVLSKNARARAVQLPAWNEALGLPRPFDQQWSLRMQQIMAYETDLLEYGDIFDGNPEIARKVAELKAEAMAELKKIEDLGGAAAAVEIGYMKGKLVEANTARLESIEAGEQIVVGVNKFTEGEPSPLTSSGDQIMVVPEHVEAEQIARLKAWRESRNQKAAQAAIEELARAAKEGRNMVEPSIAAARAGVTTGEWGNVLRGVFGEYRAPTGVSSTARQVGGALDAVRGEVERVSQKLGKRAKFLVGKPGLDGHSNGAEQIAVRARDAGFDVIYAGIRSTPAELVEAAKKEGAHCIGLSILSGSHVTLAHEVIKLMKQEGVEAPLVVGGIIPPADEKLLRDAGVAAVYTPKNYDLNAIMTDLAHIIEKAAV</sequence>
<dbReference type="Gene3D" id="3.40.50.280">
    <property type="entry name" value="Cobalamin-binding domain"/>
    <property type="match status" value="1"/>
</dbReference>
<keyword evidence="3" id="KW-0846">Cobalamin</keyword>
<evidence type="ECO:0000256" key="1">
    <source>
        <dbReference type="ARBA" id="ARBA00001922"/>
    </source>
</evidence>
<dbReference type="InterPro" id="IPR016176">
    <property type="entry name" value="Cbl-dep_enz_cat"/>
</dbReference>
<dbReference type="Gene3D" id="3.20.20.240">
    <property type="entry name" value="Methylmalonyl-CoA mutase"/>
    <property type="match status" value="1"/>
</dbReference>
<keyword evidence="4" id="KW-0479">Metal-binding</keyword>
<dbReference type="SUPFAM" id="SSF52242">
    <property type="entry name" value="Cobalamin (vitamin B12)-binding domain"/>
    <property type="match status" value="1"/>
</dbReference>
<dbReference type="OrthoDB" id="9762378at2"/>
<organism evidence="8 9">
    <name type="scientific">Methylocystis hirsuta</name>
    <dbReference type="NCBI Taxonomy" id="369798"/>
    <lineage>
        <taxon>Bacteria</taxon>
        <taxon>Pseudomonadati</taxon>
        <taxon>Pseudomonadota</taxon>
        <taxon>Alphaproteobacteria</taxon>
        <taxon>Hyphomicrobiales</taxon>
        <taxon>Methylocystaceae</taxon>
        <taxon>Methylocystis</taxon>
    </lineage>
</organism>
<protein>
    <submittedName>
        <fullName evidence="8">Protein meaA</fullName>
    </submittedName>
</protein>
<evidence type="ECO:0000256" key="2">
    <source>
        <dbReference type="ARBA" id="ARBA00008465"/>
    </source>
</evidence>
<dbReference type="Pfam" id="PF02310">
    <property type="entry name" value="B12-binding"/>
    <property type="match status" value="1"/>
</dbReference>
<evidence type="ECO:0000313" key="9">
    <source>
        <dbReference type="Proteomes" id="UP000268623"/>
    </source>
</evidence>
<keyword evidence="5" id="KW-0413">Isomerase</keyword>
<gene>
    <name evidence="8" type="ORF">D1O30_00310</name>
</gene>
<dbReference type="GO" id="GO:0031419">
    <property type="term" value="F:cobalamin binding"/>
    <property type="evidence" value="ECO:0007669"/>
    <property type="project" value="UniProtKB-KW"/>
</dbReference>
<dbReference type="NCBIfam" id="TIGR00641">
    <property type="entry name" value="acid_CoA_mut_N"/>
    <property type="match status" value="1"/>
</dbReference>
<accession>A0A3M9XJW5</accession>
<dbReference type="InterPro" id="IPR006158">
    <property type="entry name" value="Cobalamin-bd"/>
</dbReference>
<dbReference type="GO" id="GO:0046872">
    <property type="term" value="F:metal ion binding"/>
    <property type="evidence" value="ECO:0007669"/>
    <property type="project" value="UniProtKB-KW"/>
</dbReference>
<dbReference type="GO" id="GO:0004494">
    <property type="term" value="F:methylmalonyl-CoA mutase activity"/>
    <property type="evidence" value="ECO:0007669"/>
    <property type="project" value="InterPro"/>
</dbReference>
<dbReference type="PANTHER" id="PTHR48101:SF3">
    <property type="entry name" value="COENZYME B12-DEPENDENT MUTASE"/>
    <property type="match status" value="1"/>
</dbReference>
<dbReference type="Proteomes" id="UP000268623">
    <property type="component" value="Unassembled WGS sequence"/>
</dbReference>
<name>A0A3M9XJW5_9HYPH</name>
<comment type="similarity">
    <text evidence="2">Belongs to the methylmalonyl-CoA mutase family.</text>
</comment>
<dbReference type="CDD" id="cd02071">
    <property type="entry name" value="MM_CoA_mut_B12_BD"/>
    <property type="match status" value="1"/>
</dbReference>
<evidence type="ECO:0000256" key="4">
    <source>
        <dbReference type="ARBA" id="ARBA00022723"/>
    </source>
</evidence>